<keyword evidence="11" id="KW-0503">Monooxygenase</keyword>
<dbReference type="CDD" id="cd20669">
    <property type="entry name" value="Cyp2F"/>
    <property type="match status" value="1"/>
</dbReference>
<evidence type="ECO:0000256" key="8">
    <source>
        <dbReference type="ARBA" id="ARBA00022848"/>
    </source>
</evidence>
<feature type="binding site" description="axial binding residue" evidence="13">
    <location>
        <position position="436"/>
    </location>
    <ligand>
        <name>heme</name>
        <dbReference type="ChEBI" id="CHEBI:30413"/>
    </ligand>
    <ligandPart>
        <name>Fe</name>
        <dbReference type="ChEBI" id="CHEBI:18248"/>
    </ligandPart>
</feature>
<dbReference type="GO" id="GO:0019825">
    <property type="term" value="F:oxygen binding"/>
    <property type="evidence" value="ECO:0007669"/>
    <property type="project" value="InterPro"/>
</dbReference>
<evidence type="ECO:0000256" key="6">
    <source>
        <dbReference type="ARBA" id="ARBA00022723"/>
    </source>
</evidence>
<accession>A0A212DCX5</accession>
<dbReference type="InterPro" id="IPR050182">
    <property type="entry name" value="Cytochrome_P450_fam2"/>
</dbReference>
<dbReference type="PANTHER" id="PTHR24300">
    <property type="entry name" value="CYTOCHROME P450 508A4-RELATED"/>
    <property type="match status" value="1"/>
</dbReference>
<keyword evidence="9" id="KW-0560">Oxidoreductase</keyword>
<feature type="chain" id="PRO_5012984801" evidence="14">
    <location>
        <begin position="27"/>
        <end position="770"/>
    </location>
</feature>
<dbReference type="PRINTS" id="PR01957">
    <property type="entry name" value="EP450ICYP2F"/>
</dbReference>
<gene>
    <name evidence="15" type="ORF">Celaphus_00004380</name>
</gene>
<evidence type="ECO:0000256" key="2">
    <source>
        <dbReference type="ARBA" id="ARBA00004174"/>
    </source>
</evidence>
<keyword evidence="7" id="KW-0256">Endoplasmic reticulum</keyword>
<evidence type="ECO:0000256" key="3">
    <source>
        <dbReference type="ARBA" id="ARBA00004406"/>
    </source>
</evidence>
<keyword evidence="6 13" id="KW-0479">Metal-binding</keyword>
<dbReference type="InterPro" id="IPR002401">
    <property type="entry name" value="Cyt_P450_E_grp-I"/>
</dbReference>
<keyword evidence="12" id="KW-0472">Membrane</keyword>
<evidence type="ECO:0000313" key="15">
    <source>
        <dbReference type="EMBL" id="OWK16081.1"/>
    </source>
</evidence>
<dbReference type="PANTHER" id="PTHR24300:SF275">
    <property type="entry name" value="CYTOCHROME P450 2F1"/>
    <property type="match status" value="1"/>
</dbReference>
<reference evidence="15 16" key="1">
    <citation type="journal article" date="2018" name="Mol. Genet. Genomics">
        <title>The red deer Cervus elaphus genome CerEla1.0: sequencing, annotating, genes, and chromosomes.</title>
        <authorList>
            <person name="Bana N.A."/>
            <person name="Nyiri A."/>
            <person name="Nagy J."/>
            <person name="Frank K."/>
            <person name="Nagy T."/>
            <person name="Steger V."/>
            <person name="Schiller M."/>
            <person name="Lakatos P."/>
            <person name="Sugar L."/>
            <person name="Horn P."/>
            <person name="Barta E."/>
            <person name="Orosz L."/>
        </authorList>
    </citation>
    <scope>NUCLEOTIDE SEQUENCE [LARGE SCALE GENOMIC DNA]</scope>
    <source>
        <strain evidence="15">Hungarian</strain>
    </source>
</reference>
<dbReference type="PRINTS" id="PR00463">
    <property type="entry name" value="EP450I"/>
</dbReference>
<name>A0A212DCX5_CEREH</name>
<comment type="caution">
    <text evidence="15">The sequence shown here is derived from an EMBL/GenBank/DDBJ whole genome shotgun (WGS) entry which is preliminary data.</text>
</comment>
<dbReference type="AlphaFoldDB" id="A0A212DCX5"/>
<dbReference type="GO" id="GO:0019373">
    <property type="term" value="P:epoxygenase P450 pathway"/>
    <property type="evidence" value="ECO:0007669"/>
    <property type="project" value="TreeGrafter"/>
</dbReference>
<dbReference type="Proteomes" id="UP000242450">
    <property type="component" value="Chromosome 4"/>
</dbReference>
<proteinExistence type="inferred from homology"/>
<keyword evidence="5 13" id="KW-0349">Heme</keyword>
<evidence type="ECO:0000256" key="11">
    <source>
        <dbReference type="ARBA" id="ARBA00023033"/>
    </source>
</evidence>
<dbReference type="FunFam" id="1.10.630.10:FF:000001">
    <property type="entry name" value="Cytochrome P450, family 2"/>
    <property type="match status" value="1"/>
</dbReference>
<evidence type="ECO:0000313" key="16">
    <source>
        <dbReference type="Proteomes" id="UP000242450"/>
    </source>
</evidence>
<keyword evidence="16" id="KW-1185">Reference proteome</keyword>
<dbReference type="GO" id="GO:0005506">
    <property type="term" value="F:iron ion binding"/>
    <property type="evidence" value="ECO:0007669"/>
    <property type="project" value="InterPro"/>
</dbReference>
<evidence type="ECO:0000256" key="7">
    <source>
        <dbReference type="ARBA" id="ARBA00022824"/>
    </source>
</evidence>
<dbReference type="EMBL" id="MKHE01000004">
    <property type="protein sequence ID" value="OWK16081.1"/>
    <property type="molecule type" value="Genomic_DNA"/>
</dbReference>
<organism evidence="15 16">
    <name type="scientific">Cervus elaphus hippelaphus</name>
    <name type="common">European red deer</name>
    <dbReference type="NCBI Taxonomy" id="46360"/>
    <lineage>
        <taxon>Eukaryota</taxon>
        <taxon>Metazoa</taxon>
        <taxon>Chordata</taxon>
        <taxon>Craniata</taxon>
        <taxon>Vertebrata</taxon>
        <taxon>Euteleostomi</taxon>
        <taxon>Mammalia</taxon>
        <taxon>Eutheria</taxon>
        <taxon>Laurasiatheria</taxon>
        <taxon>Artiodactyla</taxon>
        <taxon>Ruminantia</taxon>
        <taxon>Pecora</taxon>
        <taxon>Cervidae</taxon>
        <taxon>Cervinae</taxon>
        <taxon>Cervus</taxon>
    </lineage>
</organism>
<keyword evidence="14" id="KW-0732">Signal</keyword>
<dbReference type="InterPro" id="IPR001128">
    <property type="entry name" value="Cyt_P450"/>
</dbReference>
<evidence type="ECO:0000256" key="4">
    <source>
        <dbReference type="ARBA" id="ARBA00010617"/>
    </source>
</evidence>
<keyword evidence="10 13" id="KW-0408">Iron</keyword>
<dbReference type="InterPro" id="IPR020469">
    <property type="entry name" value="Cyt_P450_CYP2_fam"/>
</dbReference>
<dbReference type="Gene3D" id="1.10.630.10">
    <property type="entry name" value="Cytochrome P450"/>
    <property type="match status" value="2"/>
</dbReference>
<dbReference type="InterPro" id="IPR017972">
    <property type="entry name" value="Cyt_P450_CS"/>
</dbReference>
<keyword evidence="8" id="KW-0492">Microsome</keyword>
<evidence type="ECO:0000256" key="1">
    <source>
        <dbReference type="ARBA" id="ARBA00001971"/>
    </source>
</evidence>
<dbReference type="SUPFAM" id="SSF48264">
    <property type="entry name" value="Cytochrome P450"/>
    <property type="match status" value="2"/>
</dbReference>
<evidence type="ECO:0000256" key="10">
    <source>
        <dbReference type="ARBA" id="ARBA00023004"/>
    </source>
</evidence>
<comment type="subcellular location">
    <subcellularLocation>
        <location evidence="3">Endoplasmic reticulum membrane</location>
        <topology evidence="3">Peripheral membrane protein</topology>
    </subcellularLocation>
    <subcellularLocation>
        <location evidence="2">Microsome membrane</location>
        <topology evidence="2">Peripheral membrane protein</topology>
    </subcellularLocation>
</comment>
<dbReference type="GO" id="GO:0008392">
    <property type="term" value="F:arachidonate epoxygenase activity"/>
    <property type="evidence" value="ECO:0007669"/>
    <property type="project" value="TreeGrafter"/>
</dbReference>
<comment type="similarity">
    <text evidence="4">Belongs to the cytochrome P450 family.</text>
</comment>
<dbReference type="PRINTS" id="PR00385">
    <property type="entry name" value="P450"/>
</dbReference>
<dbReference type="Pfam" id="PF00067">
    <property type="entry name" value="p450"/>
    <property type="match status" value="2"/>
</dbReference>
<dbReference type="GO" id="GO:0016712">
    <property type="term" value="F:oxidoreductase activity, acting on paired donors, with incorporation or reduction of molecular oxygen, reduced flavin or flavoprotein as one donor, and incorporation of one atom of oxygen"/>
    <property type="evidence" value="ECO:0007669"/>
    <property type="project" value="TreeGrafter"/>
</dbReference>
<evidence type="ECO:0000256" key="13">
    <source>
        <dbReference type="PIRSR" id="PIRSR602401-1"/>
    </source>
</evidence>
<dbReference type="GO" id="GO:0020037">
    <property type="term" value="F:heme binding"/>
    <property type="evidence" value="ECO:0007669"/>
    <property type="project" value="InterPro"/>
</dbReference>
<dbReference type="PROSITE" id="PS00086">
    <property type="entry name" value="CYTOCHROME_P450"/>
    <property type="match status" value="1"/>
</dbReference>
<dbReference type="InterPro" id="IPR036396">
    <property type="entry name" value="Cyt_P450_sf"/>
</dbReference>
<evidence type="ECO:0000256" key="9">
    <source>
        <dbReference type="ARBA" id="ARBA00023002"/>
    </source>
</evidence>
<feature type="signal peptide" evidence="14">
    <location>
        <begin position="1"/>
        <end position="26"/>
    </location>
</feature>
<evidence type="ECO:0000256" key="14">
    <source>
        <dbReference type="SAM" id="SignalP"/>
    </source>
</evidence>
<evidence type="ECO:0000256" key="5">
    <source>
        <dbReference type="ARBA" id="ARBA00022617"/>
    </source>
</evidence>
<protein>
    <submittedName>
        <fullName evidence="15">Uncharacterized protein</fullName>
    </submittedName>
</protein>
<dbReference type="OrthoDB" id="1055148at2759"/>
<comment type="cofactor">
    <cofactor evidence="1 13">
        <name>heme</name>
        <dbReference type="ChEBI" id="CHEBI:30413"/>
    </cofactor>
</comment>
<dbReference type="GO" id="GO:0006805">
    <property type="term" value="P:xenobiotic metabolic process"/>
    <property type="evidence" value="ECO:0007669"/>
    <property type="project" value="TreeGrafter"/>
</dbReference>
<dbReference type="GO" id="GO:0005789">
    <property type="term" value="C:endoplasmic reticulum membrane"/>
    <property type="evidence" value="ECO:0007669"/>
    <property type="project" value="UniProtKB-SubCell"/>
</dbReference>
<evidence type="ECO:0000256" key="12">
    <source>
        <dbReference type="ARBA" id="ARBA00023136"/>
    </source>
</evidence>
<sequence>MDSISTAILFLILALVCLLLTTGSKGKGRLPPGPRALPFLGNLLQLRSQDMLTSLTKLSKEFGAVYTVYLGPRRVVVLSGYQAVKEALVDQAEEFGGRGDYPVFLKFTKGNGIAFSNGDRWKALRKYSIQILRNFGMGKRTIEERILEEGHFLLEELRKTQGKPFDPTFVVSRSVSNIICSVIFGSRFDYDDDRLLTIIHLINENFQIMSSPWGEMYNIFPNLLDWVPGPHRRLFKNYGRMKDLIARSVREHQASLDPDSPRDFIDCFLTKMAQEKQDPLSHFIMDTLLMTTHNLLFGGTETVGTTLRHAFLLLMKYPKVQVRVQEEIDRVVGRERLPTVEDRAAMPYTEAVIHEVQRLADIIPMSLPHRVTRDTNFRGFTIPRGTDVITLLNTVHNDPSQFLKPKEFNPEHFLDANMSFKKNPAFMPFSAGRRVCLGEALARMELFLYFTAILQSFSLQPLGAPEDIDLTPLSTGLGNLPRPYQLCLSGRWGPVFTVWLGPRPAVVLCGYAALRDALVLQADAFSGRGAMAVFERFTRGNGAPFERRQLLDNAVSNVICSMVFGNRYGNEDMEFLRLLDLFNANFRIMSSRPTPLNLRNFAELRVSIPQQIQLHQQTQQPGKPRDFIDSFLDQIDKEQKNLESHFEAETLVMMTQSLLWRYRDHKHHPELWTPHSAQIPRARHTNAVLREIQRFISMVAFGPPRALTFVATSCPRKVDVPGCRPGPNLPSILLWFCLLPVGSRSNTDLAPQCPGLSNVPPAFQLRLVAC</sequence>